<dbReference type="Gene3D" id="3.40.50.720">
    <property type="entry name" value="NAD(P)-binding Rossmann-like Domain"/>
    <property type="match status" value="1"/>
</dbReference>
<dbReference type="EMBL" id="CAJOBA010052102">
    <property type="protein sequence ID" value="CAF4251536.1"/>
    <property type="molecule type" value="Genomic_DNA"/>
</dbReference>
<organism evidence="2 3">
    <name type="scientific">Didymodactylos carnosus</name>
    <dbReference type="NCBI Taxonomy" id="1234261"/>
    <lineage>
        <taxon>Eukaryota</taxon>
        <taxon>Metazoa</taxon>
        <taxon>Spiralia</taxon>
        <taxon>Gnathifera</taxon>
        <taxon>Rotifera</taxon>
        <taxon>Eurotatoria</taxon>
        <taxon>Bdelloidea</taxon>
        <taxon>Philodinida</taxon>
        <taxon>Philodinidae</taxon>
        <taxon>Didymodactylos</taxon>
    </lineage>
</organism>
<gene>
    <name evidence="1" type="ORF">OVA965_LOCUS35111</name>
    <name evidence="2" type="ORF">TMI583_LOCUS36068</name>
</gene>
<dbReference type="InterPro" id="IPR011032">
    <property type="entry name" value="GroES-like_sf"/>
</dbReference>
<dbReference type="PANTHER" id="PTHR43205">
    <property type="entry name" value="PROSTAGLANDIN REDUCTASE"/>
    <property type="match status" value="1"/>
</dbReference>
<feature type="non-terminal residue" evidence="2">
    <location>
        <position position="1"/>
    </location>
</feature>
<dbReference type="GO" id="GO:0047522">
    <property type="term" value="F:15-oxoprostaglandin 13-reductase [NAD(P)+] activity"/>
    <property type="evidence" value="ECO:0007669"/>
    <property type="project" value="TreeGrafter"/>
</dbReference>
<proteinExistence type="predicted"/>
<name>A0A8S2SYW3_9BILA</name>
<dbReference type="Proteomes" id="UP000682733">
    <property type="component" value="Unassembled WGS sequence"/>
</dbReference>
<reference evidence="2" key="1">
    <citation type="submission" date="2021-02" db="EMBL/GenBank/DDBJ databases">
        <authorList>
            <person name="Nowell W R."/>
        </authorList>
    </citation>
    <scope>NUCLEOTIDE SEQUENCE</scope>
</reference>
<evidence type="ECO:0008006" key="4">
    <source>
        <dbReference type="Google" id="ProtNLM"/>
    </source>
</evidence>
<dbReference type="Gene3D" id="3.90.180.10">
    <property type="entry name" value="Medium-chain alcohol dehydrogenases, catalytic domain"/>
    <property type="match status" value="1"/>
</dbReference>
<dbReference type="SUPFAM" id="SSF50129">
    <property type="entry name" value="GroES-like"/>
    <property type="match status" value="1"/>
</dbReference>
<evidence type="ECO:0000313" key="2">
    <source>
        <dbReference type="EMBL" id="CAF4251536.1"/>
    </source>
</evidence>
<dbReference type="InterPro" id="IPR045010">
    <property type="entry name" value="MDR_fam"/>
</dbReference>
<accession>A0A8S2SYW3</accession>
<comment type="caution">
    <text evidence="2">The sequence shown here is derived from an EMBL/GenBank/DDBJ whole genome shotgun (WGS) entry which is preliminary data.</text>
</comment>
<protein>
    <recommendedName>
        <fullName evidence="4">NADP-dependent oxidoreductase</fullName>
    </recommendedName>
</protein>
<dbReference type="Proteomes" id="UP000677228">
    <property type="component" value="Unassembled WGS sequence"/>
</dbReference>
<dbReference type="EMBL" id="CAJNOK010030245">
    <property type="protein sequence ID" value="CAF1457673.1"/>
    <property type="molecule type" value="Genomic_DNA"/>
</dbReference>
<dbReference type="PANTHER" id="PTHR43205:SF7">
    <property type="entry name" value="PROSTAGLANDIN REDUCTASE 1"/>
    <property type="match status" value="1"/>
</dbReference>
<dbReference type="AlphaFoldDB" id="A0A8S2SYW3"/>
<dbReference type="GO" id="GO:0006693">
    <property type="term" value="P:prostaglandin metabolic process"/>
    <property type="evidence" value="ECO:0007669"/>
    <property type="project" value="TreeGrafter"/>
</dbReference>
<evidence type="ECO:0000313" key="3">
    <source>
        <dbReference type="Proteomes" id="UP000682733"/>
    </source>
</evidence>
<evidence type="ECO:0000313" key="1">
    <source>
        <dbReference type="EMBL" id="CAF1457673.1"/>
    </source>
</evidence>
<sequence>PQNNLTIFLKELKIYGVLVTMHKSEGPNALSELAECIKKGELRYKEEVYDGFDQMPKALAGLFKGDNFGKAIVKASNYP</sequence>